<dbReference type="Pfam" id="PF03553">
    <property type="entry name" value="Na_H_antiporter"/>
    <property type="match status" value="1"/>
</dbReference>
<feature type="transmembrane region" description="Helical" evidence="6">
    <location>
        <begin position="234"/>
        <end position="252"/>
    </location>
</feature>
<evidence type="ECO:0000256" key="1">
    <source>
        <dbReference type="ARBA" id="ARBA00004651"/>
    </source>
</evidence>
<feature type="transmembrane region" description="Helical" evidence="6">
    <location>
        <begin position="361"/>
        <end position="386"/>
    </location>
</feature>
<protein>
    <submittedName>
        <fullName evidence="9">Na+/H+ antiporter family protein</fullName>
    </submittedName>
</protein>
<feature type="domain" description="Na+/H+ antiporter NhaC-like C-terminal" evidence="7">
    <location>
        <begin position="151"/>
        <end position="433"/>
    </location>
</feature>
<evidence type="ECO:0000256" key="2">
    <source>
        <dbReference type="ARBA" id="ARBA00022475"/>
    </source>
</evidence>
<feature type="transmembrane region" description="Helical" evidence="6">
    <location>
        <begin position="97"/>
        <end position="115"/>
    </location>
</feature>
<feature type="transmembrane region" description="Helical" evidence="6">
    <location>
        <begin position="150"/>
        <end position="174"/>
    </location>
</feature>
<organism evidence="9 10">
    <name type="scientific">Cytobacillus spartinae</name>
    <dbReference type="NCBI Taxonomy" id="3299023"/>
    <lineage>
        <taxon>Bacteria</taxon>
        <taxon>Bacillati</taxon>
        <taxon>Bacillota</taxon>
        <taxon>Bacilli</taxon>
        <taxon>Bacillales</taxon>
        <taxon>Bacillaceae</taxon>
        <taxon>Cytobacillus</taxon>
    </lineage>
</organism>
<evidence type="ECO:0000259" key="7">
    <source>
        <dbReference type="Pfam" id="PF03553"/>
    </source>
</evidence>
<evidence type="ECO:0000256" key="3">
    <source>
        <dbReference type="ARBA" id="ARBA00022692"/>
    </source>
</evidence>
<reference evidence="9 10" key="1">
    <citation type="submission" date="2024-08" db="EMBL/GenBank/DDBJ databases">
        <title>Two novel Cytobacillus novel species.</title>
        <authorList>
            <person name="Liu G."/>
        </authorList>
    </citation>
    <scope>NUCLEOTIDE SEQUENCE [LARGE SCALE GENOMIC DNA]</scope>
    <source>
        <strain evidence="9 10">FJAT-54145</strain>
    </source>
</reference>
<feature type="transmembrane region" description="Helical" evidence="6">
    <location>
        <begin position="121"/>
        <end position="138"/>
    </location>
</feature>
<keyword evidence="4 6" id="KW-1133">Transmembrane helix</keyword>
<dbReference type="PANTHER" id="PTHR37821:SF1">
    <property type="entry name" value="AMINO ACID TRANSPORTER YUIF-RELATED"/>
    <property type="match status" value="1"/>
</dbReference>
<evidence type="ECO:0000256" key="4">
    <source>
        <dbReference type="ARBA" id="ARBA00022989"/>
    </source>
</evidence>
<keyword evidence="5 6" id="KW-0472">Membrane</keyword>
<evidence type="ECO:0000256" key="5">
    <source>
        <dbReference type="ARBA" id="ARBA00023136"/>
    </source>
</evidence>
<evidence type="ECO:0000256" key="6">
    <source>
        <dbReference type="SAM" id="Phobius"/>
    </source>
</evidence>
<dbReference type="InterPro" id="IPR052576">
    <property type="entry name" value="AA_Transporter-Related"/>
</dbReference>
<feature type="transmembrane region" description="Helical" evidence="6">
    <location>
        <begin position="421"/>
        <end position="438"/>
    </location>
</feature>
<feature type="transmembrane region" description="Helical" evidence="6">
    <location>
        <begin position="194"/>
        <end position="213"/>
    </location>
</feature>
<dbReference type="InterPro" id="IPR032813">
    <property type="entry name" value="Na_H_antiport_N"/>
</dbReference>
<keyword evidence="10" id="KW-1185">Reference proteome</keyword>
<keyword evidence="3 6" id="KW-0812">Transmembrane</keyword>
<feature type="transmembrane region" description="Helical" evidence="6">
    <location>
        <begin position="288"/>
        <end position="309"/>
    </location>
</feature>
<accession>A0ABW6K964</accession>
<feature type="transmembrane region" description="Helical" evidence="6">
    <location>
        <begin position="258"/>
        <end position="276"/>
    </location>
</feature>
<sequence length="439" mass="45935">MNAVLVAVMVMLVLSLARVHVVLALTIGALTGGLLGGLGIEQTVTVFSEGLGGSATVALSYALLGAFAVAIARTGLPEVMVNLVTKMVGRNSDTKKVVLSKALIFFLLVLVSSFSQNVVPIHIAFIPILIPPILKILNELGVDRRAIATIITFGLTAPYIFLPYGFGAIFHGIIADNMKENGLAIDLATIPKAMALPTVGLVVGLLIAVLFTYRKKRTYENRNIVGAQAEKQVYTKWTIGAAIVSIVVTLVVQTMSESMIIAALAGLVVLIGSGSLKWREADNVVTEGMKMMAFISFVMLTASGFASVIRETGHVDLLVSQTAMIVGDSKAAAALLMLGIGLFVTMGIGSSFATIPIIATLFVPLGMEAGFSALAIISLIGTAGALGDAGAPASDSTLGPTAGLNADKQHNHIWDTCVPTFIHFNIPLFVFGWIAAMVL</sequence>
<evidence type="ECO:0000313" key="9">
    <source>
        <dbReference type="EMBL" id="MFE8700722.1"/>
    </source>
</evidence>
<comment type="subcellular location">
    <subcellularLocation>
        <location evidence="1">Cell membrane</location>
        <topology evidence="1">Multi-pass membrane protein</topology>
    </subcellularLocation>
</comment>
<dbReference type="InterPro" id="IPR018461">
    <property type="entry name" value="Na/H_Antiport_NhaC-like_C"/>
</dbReference>
<dbReference type="Proteomes" id="UP001601059">
    <property type="component" value="Unassembled WGS sequence"/>
</dbReference>
<feature type="domain" description="Putative Na+/H+ antiporter N-terminal" evidence="8">
    <location>
        <begin position="2"/>
        <end position="88"/>
    </location>
</feature>
<feature type="transmembrane region" description="Helical" evidence="6">
    <location>
        <begin position="58"/>
        <end position="76"/>
    </location>
</feature>
<keyword evidence="2" id="KW-1003">Cell membrane</keyword>
<evidence type="ECO:0000313" key="10">
    <source>
        <dbReference type="Proteomes" id="UP001601059"/>
    </source>
</evidence>
<proteinExistence type="predicted"/>
<dbReference type="Pfam" id="PF13726">
    <property type="entry name" value="Na_H_antiport_2"/>
    <property type="match status" value="1"/>
</dbReference>
<comment type="caution">
    <text evidence="9">The sequence shown here is derived from an EMBL/GenBank/DDBJ whole genome shotgun (WGS) entry which is preliminary data.</text>
</comment>
<dbReference type="RefSeq" id="WP_389360180.1">
    <property type="nucleotide sequence ID" value="NZ_JBIACK010000003.1"/>
</dbReference>
<evidence type="ECO:0000259" key="8">
    <source>
        <dbReference type="Pfam" id="PF13726"/>
    </source>
</evidence>
<name>A0ABW6K964_9BACI</name>
<feature type="transmembrane region" description="Helical" evidence="6">
    <location>
        <begin position="329"/>
        <end position="349"/>
    </location>
</feature>
<gene>
    <name evidence="9" type="ORF">ACFYKX_08860</name>
</gene>
<dbReference type="EMBL" id="JBIACK010000003">
    <property type="protein sequence ID" value="MFE8700722.1"/>
    <property type="molecule type" value="Genomic_DNA"/>
</dbReference>
<dbReference type="PANTHER" id="PTHR37821">
    <property type="entry name" value="AMINO ACID TRANSPORTER YUIF-RELATED"/>
    <property type="match status" value="1"/>
</dbReference>